<dbReference type="EMBL" id="DXAK01000034">
    <property type="protein sequence ID" value="HJA06799.1"/>
    <property type="molecule type" value="Genomic_DNA"/>
</dbReference>
<comment type="caution">
    <text evidence="1">The sequence shown here is derived from an EMBL/GenBank/DDBJ whole genome shotgun (WGS) entry which is preliminary data.</text>
</comment>
<dbReference type="AlphaFoldDB" id="A0A9D2HAE6"/>
<proteinExistence type="predicted"/>
<gene>
    <name evidence="1" type="ORF">H9798_06640</name>
</gene>
<evidence type="ECO:0000313" key="1">
    <source>
        <dbReference type="EMBL" id="HJA06799.1"/>
    </source>
</evidence>
<evidence type="ECO:0000313" key="2">
    <source>
        <dbReference type="Proteomes" id="UP000824223"/>
    </source>
</evidence>
<accession>A0A9D2HAE6</accession>
<reference evidence="1" key="2">
    <citation type="submission" date="2021-04" db="EMBL/GenBank/DDBJ databases">
        <authorList>
            <person name="Gilroy R."/>
        </authorList>
    </citation>
    <scope>NUCLEOTIDE SEQUENCE</scope>
    <source>
        <strain evidence="1">ChiSjej2B20-11307</strain>
    </source>
</reference>
<protein>
    <submittedName>
        <fullName evidence="1">PhoP regulatory network YrbL family protein</fullName>
    </submittedName>
</protein>
<sequence length="204" mass="24142">MNLLIEKFERIKEIDHDWAQTVYEERKQNTTPENKELVNAFNELFSTAREAYKKDAKKTESIFKTYMTDDGAWLLEDVISSLEIFFTLSELREMQASDEEKAKKVIEYLFDNAIVYFDRQFANVYDEFGFQTLDSFYNTARVLDGLTEYYVMQHLSSEAIKRDLKSETEFGENTCGYLAHKISENYHTLQMNILMDMIRADKEK</sequence>
<name>A0A9D2HAE6_9FIRM</name>
<reference evidence="1" key="1">
    <citation type="journal article" date="2021" name="PeerJ">
        <title>Extensive microbial diversity within the chicken gut microbiome revealed by metagenomics and culture.</title>
        <authorList>
            <person name="Gilroy R."/>
            <person name="Ravi A."/>
            <person name="Getino M."/>
            <person name="Pursley I."/>
            <person name="Horton D.L."/>
            <person name="Alikhan N.F."/>
            <person name="Baker D."/>
            <person name="Gharbi K."/>
            <person name="Hall N."/>
            <person name="Watson M."/>
            <person name="Adriaenssens E.M."/>
            <person name="Foster-Nyarko E."/>
            <person name="Jarju S."/>
            <person name="Secka A."/>
            <person name="Antonio M."/>
            <person name="Oren A."/>
            <person name="Chaudhuri R.R."/>
            <person name="La Ragione R."/>
            <person name="Hildebrand F."/>
            <person name="Pallen M.J."/>
        </authorList>
    </citation>
    <scope>NUCLEOTIDE SEQUENCE</scope>
    <source>
        <strain evidence="1">ChiSjej2B20-11307</strain>
    </source>
</reference>
<organism evidence="1 2">
    <name type="scientific">Candidatus Mediterraneibacter pullicola</name>
    <dbReference type="NCBI Taxonomy" id="2838682"/>
    <lineage>
        <taxon>Bacteria</taxon>
        <taxon>Bacillati</taxon>
        <taxon>Bacillota</taxon>
        <taxon>Clostridia</taxon>
        <taxon>Lachnospirales</taxon>
        <taxon>Lachnospiraceae</taxon>
        <taxon>Mediterraneibacter</taxon>
    </lineage>
</organism>
<dbReference type="Proteomes" id="UP000824223">
    <property type="component" value="Unassembled WGS sequence"/>
</dbReference>